<comment type="caution">
    <text evidence="4">The sequence shown here is derived from an EMBL/GenBank/DDBJ whole genome shotgun (WGS) entry which is preliminary data.</text>
</comment>
<name>A0A8J3N0J4_9CHLR</name>
<dbReference type="AlphaFoldDB" id="A0A8J3N0J4"/>
<dbReference type="EMBL" id="BNJK01000001">
    <property type="protein sequence ID" value="GHO94284.1"/>
    <property type="molecule type" value="Genomic_DNA"/>
</dbReference>
<dbReference type="RefSeq" id="WP_220205028.1">
    <property type="nucleotide sequence ID" value="NZ_BNJK01000001.1"/>
</dbReference>
<dbReference type="GO" id="GO:0003677">
    <property type="term" value="F:DNA binding"/>
    <property type="evidence" value="ECO:0007669"/>
    <property type="project" value="UniProtKB-UniRule"/>
</dbReference>
<sequence length="226" mass="25833">MARIVKAKDYMAKRNEILAVAQRLIYTKGYEQMTIQDILNELQMSKGAFYHYFDSKQELLEALIEHMLEEVERIITSITNDPELSAPTKLQRIMVTLNRWKFAQKTFQFALLRVWYNDDNAIVRLKMRAMMLKQITPLLTPVIHQGIDEGSLTTSYPDEAGEVMLSLLQDLSDTLAALLLAPEPDLPRIERAVSAYLDALERVLGCSSGTLHLIDAQMLQEWITSS</sequence>
<dbReference type="PANTHER" id="PTHR43479">
    <property type="entry name" value="ACREF/ENVCD OPERON REPRESSOR-RELATED"/>
    <property type="match status" value="1"/>
</dbReference>
<feature type="domain" description="HTH tetR-type" evidence="3">
    <location>
        <begin position="11"/>
        <end position="71"/>
    </location>
</feature>
<evidence type="ECO:0000313" key="5">
    <source>
        <dbReference type="Proteomes" id="UP000597444"/>
    </source>
</evidence>
<dbReference type="SUPFAM" id="SSF46689">
    <property type="entry name" value="Homeodomain-like"/>
    <property type="match status" value="1"/>
</dbReference>
<evidence type="ECO:0000313" key="4">
    <source>
        <dbReference type="EMBL" id="GHO94284.1"/>
    </source>
</evidence>
<keyword evidence="1 2" id="KW-0238">DNA-binding</keyword>
<evidence type="ECO:0000256" key="1">
    <source>
        <dbReference type="ARBA" id="ARBA00023125"/>
    </source>
</evidence>
<dbReference type="PRINTS" id="PR00455">
    <property type="entry name" value="HTHTETR"/>
</dbReference>
<evidence type="ECO:0000256" key="2">
    <source>
        <dbReference type="PROSITE-ProRule" id="PRU00335"/>
    </source>
</evidence>
<feature type="DNA-binding region" description="H-T-H motif" evidence="2">
    <location>
        <begin position="34"/>
        <end position="53"/>
    </location>
</feature>
<organism evidence="4 5">
    <name type="scientific">Reticulibacter mediterranei</name>
    <dbReference type="NCBI Taxonomy" id="2778369"/>
    <lineage>
        <taxon>Bacteria</taxon>
        <taxon>Bacillati</taxon>
        <taxon>Chloroflexota</taxon>
        <taxon>Ktedonobacteria</taxon>
        <taxon>Ktedonobacterales</taxon>
        <taxon>Reticulibacteraceae</taxon>
        <taxon>Reticulibacter</taxon>
    </lineage>
</organism>
<dbReference type="Gene3D" id="1.10.357.10">
    <property type="entry name" value="Tetracycline Repressor, domain 2"/>
    <property type="match status" value="1"/>
</dbReference>
<accession>A0A8J3N0J4</accession>
<dbReference type="InterPro" id="IPR009057">
    <property type="entry name" value="Homeodomain-like_sf"/>
</dbReference>
<reference evidence="4" key="1">
    <citation type="submission" date="2020-10" db="EMBL/GenBank/DDBJ databases">
        <title>Taxonomic study of unclassified bacteria belonging to the class Ktedonobacteria.</title>
        <authorList>
            <person name="Yabe S."/>
            <person name="Wang C.M."/>
            <person name="Zheng Y."/>
            <person name="Sakai Y."/>
            <person name="Cavaletti L."/>
            <person name="Monciardini P."/>
            <person name="Donadio S."/>
        </authorList>
    </citation>
    <scope>NUCLEOTIDE SEQUENCE</scope>
    <source>
        <strain evidence="4">ID150040</strain>
    </source>
</reference>
<dbReference type="InterPro" id="IPR001647">
    <property type="entry name" value="HTH_TetR"/>
</dbReference>
<keyword evidence="5" id="KW-1185">Reference proteome</keyword>
<dbReference type="PROSITE" id="PS50977">
    <property type="entry name" value="HTH_TETR_2"/>
    <property type="match status" value="1"/>
</dbReference>
<evidence type="ECO:0000259" key="3">
    <source>
        <dbReference type="PROSITE" id="PS50977"/>
    </source>
</evidence>
<proteinExistence type="predicted"/>
<dbReference type="InterPro" id="IPR050624">
    <property type="entry name" value="HTH-type_Tx_Regulator"/>
</dbReference>
<protein>
    <submittedName>
        <fullName evidence="4">TetR family transcriptional regulator</fullName>
    </submittedName>
</protein>
<dbReference type="Proteomes" id="UP000597444">
    <property type="component" value="Unassembled WGS sequence"/>
</dbReference>
<dbReference type="PANTHER" id="PTHR43479:SF11">
    <property type="entry name" value="ACREF_ENVCD OPERON REPRESSOR-RELATED"/>
    <property type="match status" value="1"/>
</dbReference>
<gene>
    <name evidence="4" type="ORF">KSF_043320</name>
</gene>
<dbReference type="Pfam" id="PF00440">
    <property type="entry name" value="TetR_N"/>
    <property type="match status" value="1"/>
</dbReference>